<comment type="caution">
    <text evidence="2">The sequence shown here is derived from an EMBL/GenBank/DDBJ whole genome shotgun (WGS) entry which is preliminary data.</text>
</comment>
<evidence type="ECO:0000313" key="2">
    <source>
        <dbReference type="EMBL" id="KAK3768826.1"/>
    </source>
</evidence>
<protein>
    <submittedName>
        <fullName evidence="2">Uncharacterized protein</fullName>
    </submittedName>
</protein>
<sequence>MLNGKSQVTDKSDGNRTLAFDNPPSPGVLRESSPNCIEASMTAWLPELSMFYRRGWPCARFQFDCPSDKEISGQFHNQSDKKQGSCPPDCQNSLLRRRNGVLGRHRACREGLSQDETSASEPKCTLSFNAKRSRLPLTLASSLISGLTFALSTGSSKGRRPSCINHVTQFCLMSGRDLVAPGTEIKSAPDVEPVYRQTVITVCLPEGRANHSEGFCWFLSKGEISDTGDLHTGRTGVWLTTDDW</sequence>
<dbReference type="Proteomes" id="UP001283361">
    <property type="component" value="Unassembled WGS sequence"/>
</dbReference>
<gene>
    <name evidence="2" type="ORF">RRG08_007491</name>
</gene>
<dbReference type="EMBL" id="JAWDGP010004015">
    <property type="protein sequence ID" value="KAK3768826.1"/>
    <property type="molecule type" value="Genomic_DNA"/>
</dbReference>
<feature type="region of interest" description="Disordered" evidence="1">
    <location>
        <begin position="1"/>
        <end position="33"/>
    </location>
</feature>
<organism evidence="2 3">
    <name type="scientific">Elysia crispata</name>
    <name type="common">lettuce slug</name>
    <dbReference type="NCBI Taxonomy" id="231223"/>
    <lineage>
        <taxon>Eukaryota</taxon>
        <taxon>Metazoa</taxon>
        <taxon>Spiralia</taxon>
        <taxon>Lophotrochozoa</taxon>
        <taxon>Mollusca</taxon>
        <taxon>Gastropoda</taxon>
        <taxon>Heterobranchia</taxon>
        <taxon>Euthyneura</taxon>
        <taxon>Panpulmonata</taxon>
        <taxon>Sacoglossa</taxon>
        <taxon>Placobranchoidea</taxon>
        <taxon>Plakobranchidae</taxon>
        <taxon>Elysia</taxon>
    </lineage>
</organism>
<name>A0AAE1DFN2_9GAST</name>
<keyword evidence="3" id="KW-1185">Reference proteome</keyword>
<evidence type="ECO:0000256" key="1">
    <source>
        <dbReference type="SAM" id="MobiDB-lite"/>
    </source>
</evidence>
<reference evidence="2" key="1">
    <citation type="journal article" date="2023" name="G3 (Bethesda)">
        <title>A reference genome for the long-term kleptoplast-retaining sea slug Elysia crispata morphotype clarki.</title>
        <authorList>
            <person name="Eastman K.E."/>
            <person name="Pendleton A.L."/>
            <person name="Shaikh M.A."/>
            <person name="Suttiyut T."/>
            <person name="Ogas R."/>
            <person name="Tomko P."/>
            <person name="Gavelis G."/>
            <person name="Widhalm J.R."/>
            <person name="Wisecaver J.H."/>
        </authorList>
    </citation>
    <scope>NUCLEOTIDE SEQUENCE</scope>
    <source>
        <strain evidence="2">ECLA1</strain>
    </source>
</reference>
<accession>A0AAE1DFN2</accession>
<dbReference type="AlphaFoldDB" id="A0AAE1DFN2"/>
<evidence type="ECO:0000313" key="3">
    <source>
        <dbReference type="Proteomes" id="UP001283361"/>
    </source>
</evidence>
<proteinExistence type="predicted"/>